<keyword evidence="3" id="KW-1185">Reference proteome</keyword>
<evidence type="ECO:0000313" key="2">
    <source>
        <dbReference type="EMBL" id="GIL61128.1"/>
    </source>
</evidence>
<sequence>LISGYPGPREVGFSGRLASPKLVIFQVGGRGGSASEIHHQHPKSSSAHVSMFPPIPFWSPSRFKRKFRRTFLLLVLIAIPGAPPSAGPARQVAAGHRCLQEQLEHSDGWVGGDASGVEPRHEIA</sequence>
<feature type="non-terminal residue" evidence="2">
    <location>
        <position position="124"/>
    </location>
</feature>
<proteinExistence type="predicted"/>
<feature type="region of interest" description="Disordered" evidence="1">
    <location>
        <begin position="105"/>
        <end position="124"/>
    </location>
</feature>
<evidence type="ECO:0000256" key="1">
    <source>
        <dbReference type="SAM" id="MobiDB-lite"/>
    </source>
</evidence>
<gene>
    <name evidence="2" type="ORF">Vafri_15524</name>
</gene>
<reference evidence="2" key="1">
    <citation type="journal article" date="2021" name="Proc. Natl. Acad. Sci. U.S.A.">
        <title>Three genomes in the algal genus Volvox reveal the fate of a haploid sex-determining region after a transition to homothallism.</title>
        <authorList>
            <person name="Yamamoto K."/>
            <person name="Hamaji T."/>
            <person name="Kawai-Toyooka H."/>
            <person name="Matsuzaki R."/>
            <person name="Takahashi F."/>
            <person name="Nishimura Y."/>
            <person name="Kawachi M."/>
            <person name="Noguchi H."/>
            <person name="Minakuchi Y."/>
            <person name="Umen J.G."/>
            <person name="Toyoda A."/>
            <person name="Nozaki H."/>
        </authorList>
    </citation>
    <scope>NUCLEOTIDE SEQUENCE</scope>
    <source>
        <strain evidence="2">NIES-3780</strain>
    </source>
</reference>
<evidence type="ECO:0000313" key="3">
    <source>
        <dbReference type="Proteomes" id="UP000747399"/>
    </source>
</evidence>
<accession>A0A8J4F5V7</accession>
<protein>
    <submittedName>
        <fullName evidence="2">Uncharacterized protein</fullName>
    </submittedName>
</protein>
<comment type="caution">
    <text evidence="2">The sequence shown here is derived from an EMBL/GenBank/DDBJ whole genome shotgun (WGS) entry which is preliminary data.</text>
</comment>
<organism evidence="2 3">
    <name type="scientific">Volvox africanus</name>
    <dbReference type="NCBI Taxonomy" id="51714"/>
    <lineage>
        <taxon>Eukaryota</taxon>
        <taxon>Viridiplantae</taxon>
        <taxon>Chlorophyta</taxon>
        <taxon>core chlorophytes</taxon>
        <taxon>Chlorophyceae</taxon>
        <taxon>CS clade</taxon>
        <taxon>Chlamydomonadales</taxon>
        <taxon>Volvocaceae</taxon>
        <taxon>Volvox</taxon>
    </lineage>
</organism>
<dbReference type="Proteomes" id="UP000747399">
    <property type="component" value="Unassembled WGS sequence"/>
</dbReference>
<dbReference type="EMBL" id="BNCO01000043">
    <property type="protein sequence ID" value="GIL61128.1"/>
    <property type="molecule type" value="Genomic_DNA"/>
</dbReference>
<name>A0A8J4F5V7_9CHLO</name>
<dbReference type="AlphaFoldDB" id="A0A8J4F5V7"/>
<feature type="non-terminal residue" evidence="2">
    <location>
        <position position="1"/>
    </location>
</feature>